<dbReference type="PROSITE" id="PS51371">
    <property type="entry name" value="CBS"/>
    <property type="match status" value="2"/>
</dbReference>
<feature type="compositionally biased region" description="Polar residues" evidence="2">
    <location>
        <begin position="393"/>
        <end position="407"/>
    </location>
</feature>
<feature type="compositionally biased region" description="Polar residues" evidence="2">
    <location>
        <begin position="47"/>
        <end position="68"/>
    </location>
</feature>
<dbReference type="PANTHER" id="PTHR20875:SF0">
    <property type="entry name" value="GH12158P"/>
    <property type="match status" value="1"/>
</dbReference>
<feature type="compositionally biased region" description="Low complexity" evidence="2">
    <location>
        <begin position="200"/>
        <end position="209"/>
    </location>
</feature>
<evidence type="ECO:0000259" key="3">
    <source>
        <dbReference type="PROSITE" id="PS51371"/>
    </source>
</evidence>
<dbReference type="InterPro" id="IPR052603">
    <property type="entry name" value="EFCB6"/>
</dbReference>
<dbReference type="AlphaFoldDB" id="A0A813WPJ6"/>
<feature type="domain" description="CBS" evidence="3">
    <location>
        <begin position="529"/>
        <end position="591"/>
    </location>
</feature>
<dbReference type="CDD" id="cd04618">
    <property type="entry name" value="CBS_euAMPK_gamma-like_repeat1"/>
    <property type="match status" value="1"/>
</dbReference>
<dbReference type="SUPFAM" id="SSF47473">
    <property type="entry name" value="EF-hand"/>
    <property type="match status" value="2"/>
</dbReference>
<dbReference type="Pfam" id="PF00571">
    <property type="entry name" value="CBS"/>
    <property type="match status" value="1"/>
</dbReference>
<dbReference type="SMART" id="SM00116">
    <property type="entry name" value="CBS"/>
    <property type="match status" value="2"/>
</dbReference>
<evidence type="ECO:0000313" key="5">
    <source>
        <dbReference type="Proteomes" id="UP000663882"/>
    </source>
</evidence>
<dbReference type="InterPro" id="IPR000644">
    <property type="entry name" value="CBS_dom"/>
</dbReference>
<feature type="compositionally biased region" description="Low complexity" evidence="2">
    <location>
        <begin position="275"/>
        <end position="293"/>
    </location>
</feature>
<dbReference type="InterPro" id="IPR046342">
    <property type="entry name" value="CBS_dom_sf"/>
</dbReference>
<organism evidence="4 5">
    <name type="scientific">Rotaria sordida</name>
    <dbReference type="NCBI Taxonomy" id="392033"/>
    <lineage>
        <taxon>Eukaryota</taxon>
        <taxon>Metazoa</taxon>
        <taxon>Spiralia</taxon>
        <taxon>Gnathifera</taxon>
        <taxon>Rotifera</taxon>
        <taxon>Eurotatoria</taxon>
        <taxon>Bdelloidea</taxon>
        <taxon>Philodinida</taxon>
        <taxon>Philodinidae</taxon>
        <taxon>Rotaria</taxon>
    </lineage>
</organism>
<dbReference type="InterPro" id="IPR011992">
    <property type="entry name" value="EF-hand-dom_pair"/>
</dbReference>
<dbReference type="Gene3D" id="1.10.238.10">
    <property type="entry name" value="EF-hand"/>
    <property type="match status" value="3"/>
</dbReference>
<protein>
    <recommendedName>
        <fullName evidence="3">CBS domain-containing protein</fullName>
    </recommendedName>
</protein>
<feature type="compositionally biased region" description="Polar residues" evidence="2">
    <location>
        <begin position="210"/>
        <end position="220"/>
    </location>
</feature>
<keyword evidence="1" id="KW-0129">CBS domain</keyword>
<accession>A0A813WPJ6</accession>
<dbReference type="SUPFAM" id="SSF54631">
    <property type="entry name" value="CBS-domain pair"/>
    <property type="match status" value="1"/>
</dbReference>
<reference evidence="4" key="1">
    <citation type="submission" date="2021-02" db="EMBL/GenBank/DDBJ databases">
        <authorList>
            <person name="Nowell W R."/>
        </authorList>
    </citation>
    <scope>NUCLEOTIDE SEQUENCE</scope>
</reference>
<evidence type="ECO:0000313" key="4">
    <source>
        <dbReference type="EMBL" id="CAF0855327.1"/>
    </source>
</evidence>
<feature type="compositionally biased region" description="Basic and acidic residues" evidence="2">
    <location>
        <begin position="262"/>
        <end position="274"/>
    </location>
</feature>
<dbReference type="Proteomes" id="UP000663882">
    <property type="component" value="Unassembled WGS sequence"/>
</dbReference>
<comment type="caution">
    <text evidence="4">The sequence shown here is derived from an EMBL/GenBank/DDBJ whole genome shotgun (WGS) entry which is preliminary data.</text>
</comment>
<feature type="region of interest" description="Disordered" evidence="2">
    <location>
        <begin position="393"/>
        <end position="424"/>
    </location>
</feature>
<sequence>MTTSDYSTRTAVLLDTVHEHDHEHDHDMHHEMDLNSYVRPMNEANTTGGIDQTNLDRSILSNKPNSDTLSKRNRIPPVFLPRTNANDKKTSTISANSVVILSNPTNNTTGPGGGTNGREDISEHSNIVAALSQHASAAMPVASLALLPPPQKIQSTNINSTTLTAKQLFGRVRSRSKSDPQSVPDKSLFSKFFPKKTKKPLPTLLTTTTRAMENQTNINSNKKRQNINHNNLLTTNYQRSNNYEDDDDELDERTASAGSLSDNDRQNNKHDRISSNRSSNTVRGGSRTSSGSGKYISAGPNALSLPTSDSQYYASMSSAPTGFSISYHKRMSKGNDELRLQTTLSRLQQQSKQGTTTSGGASQLLSLFQDPKRSGAQSPNNLTGSARVGKTLSGQTIITKNSSSDQPSIYCIRPTSTSPTQDVDDTFISDDEIYTQFMRTHTCYDIMPKSSKLVVFDTQLAVKKAFYALVHNGVRAAPIWDTKRQRFIAMLTITDFILILQKYYKEPNAKIEELEEHRIETWREVLREYEKPLLSIKPNDSLFEAVRTLVENHVHRLPIVDPISHNVIFILTHKRILRFLYLYIYDWPQPTYVSKTLEELNLGTYHDMHIPLNTNLTSDEEDHVSHILDTITEKVHKRRLVLFPFFKPYDRSKAFTRACTKHQFGRVLRTLDLIPSPYDFNILCKKFEDRETGDINYVLFCQMIEQDFVAIKIESEQQFPFERARIDEEQKREKFKVNIDTSNVNLNDLIGRIRHHVLINRIRVKEFFEDFDPLRLGTISQSRFIRVLASLGLTGLDGVPLTEAQMFALCDHYRHPDQHDLIVWKQFEQDIESVFTLSDLEKSPTIQVSPQTIYEMPTTGTPNWSNINPFNKEELHQTMQNWKTKCEQRRIDIVQPFKQFDKHNRGHVTRVQFRQCLAIAGLNYTEKELEAVEAAFIDDNGFASRRFLEWIQPQRHDPLRYNILQEELKSLNKQKVLSDIKSLTSIQDILQKIKGQVFRRRIRLYEWLKDHDKLNCGRLSFDTFRRAINPCQLELTESELSLLEDYYRSRVDVDAIEYKKFCDEIESIFTTDALEKNPLVNAEQYVAIKDATNIHLDSDKQDRVTNLMDKMAKRVHSRRIQLFPLFEDFDRVRNGHVTQNQFLRVLNDLGLLKLLNGFEKDNLLEKFRVRVGGRDDIDYITFCHELNALAGFEAGIP</sequence>
<dbReference type="OrthoDB" id="449052at2759"/>
<feature type="region of interest" description="Disordered" evidence="2">
    <location>
        <begin position="171"/>
        <end position="301"/>
    </location>
</feature>
<evidence type="ECO:0000256" key="1">
    <source>
        <dbReference type="PROSITE-ProRule" id="PRU00703"/>
    </source>
</evidence>
<proteinExistence type="predicted"/>
<name>A0A813WPJ6_9BILA</name>
<feature type="compositionally biased region" description="Polar residues" evidence="2">
    <location>
        <begin position="227"/>
        <end position="241"/>
    </location>
</feature>
<dbReference type="Gene3D" id="3.10.580.10">
    <property type="entry name" value="CBS-domain"/>
    <property type="match status" value="1"/>
</dbReference>
<dbReference type="EMBL" id="CAJNOO010000203">
    <property type="protein sequence ID" value="CAF0855327.1"/>
    <property type="molecule type" value="Genomic_DNA"/>
</dbReference>
<gene>
    <name evidence="4" type="ORF">RFH988_LOCUS6679</name>
</gene>
<feature type="region of interest" description="Disordered" evidence="2">
    <location>
        <begin position="47"/>
        <end position="87"/>
    </location>
</feature>
<evidence type="ECO:0000256" key="2">
    <source>
        <dbReference type="SAM" id="MobiDB-lite"/>
    </source>
</evidence>
<feature type="domain" description="CBS" evidence="3">
    <location>
        <begin position="447"/>
        <end position="510"/>
    </location>
</feature>
<dbReference type="PANTHER" id="PTHR20875">
    <property type="entry name" value="EF-HAND CALCIUM-BINDING DOMAIN-CONTAINING PROTEIN 6-RELATED"/>
    <property type="match status" value="1"/>
</dbReference>